<feature type="active site" evidence="5">
    <location>
        <position position="19"/>
    </location>
</feature>
<dbReference type="EC" id="3.6.1.7" evidence="2 5"/>
<dbReference type="SUPFAM" id="SSF54975">
    <property type="entry name" value="Acylphosphatase/BLUF domain-like"/>
    <property type="match status" value="1"/>
</dbReference>
<evidence type="ECO:0000256" key="3">
    <source>
        <dbReference type="ARBA" id="ARBA00015991"/>
    </source>
</evidence>
<dbReference type="OrthoDB" id="9808093at2"/>
<dbReference type="PROSITE" id="PS00150">
    <property type="entry name" value="ACYLPHOSPHATASE_1"/>
    <property type="match status" value="1"/>
</dbReference>
<accession>I3E6M0</accession>
<comment type="catalytic activity">
    <reaction evidence="4 5 6">
        <text>an acyl phosphate + H2O = a carboxylate + phosphate + H(+)</text>
        <dbReference type="Rhea" id="RHEA:14965"/>
        <dbReference type="ChEBI" id="CHEBI:15377"/>
        <dbReference type="ChEBI" id="CHEBI:15378"/>
        <dbReference type="ChEBI" id="CHEBI:29067"/>
        <dbReference type="ChEBI" id="CHEBI:43474"/>
        <dbReference type="ChEBI" id="CHEBI:59918"/>
        <dbReference type="EC" id="3.6.1.7"/>
    </reaction>
</comment>
<dbReference type="InterPro" id="IPR001792">
    <property type="entry name" value="Acylphosphatase-like_dom"/>
</dbReference>
<dbReference type="STRING" id="997296.PB1_04365"/>
<proteinExistence type="inferred from homology"/>
<reference evidence="9 10" key="1">
    <citation type="journal article" date="2012" name="Appl. Environ. Microbiol.">
        <title>Genome Sequence of Thermotolerant Bacillus methanolicus: Features and Regulation Related to Methylotrophy and Production of L-Lysine and L-Glutamate from Methanol.</title>
        <authorList>
            <person name="Heggeset T.M."/>
            <person name="Krog A."/>
            <person name="Balzer S."/>
            <person name="Wentzel A."/>
            <person name="Ellingsen T.E."/>
            <person name="Brautaset T."/>
        </authorList>
    </citation>
    <scope>NUCLEOTIDE SEQUENCE [LARGE SCALE GENOMIC DNA]</scope>
    <source>
        <strain evidence="9 10">PB1</strain>
    </source>
</reference>
<dbReference type="PATRIC" id="fig|997296.3.peg.950"/>
<dbReference type="GO" id="GO:0003998">
    <property type="term" value="F:acylphosphatase activity"/>
    <property type="evidence" value="ECO:0007669"/>
    <property type="project" value="UniProtKB-EC"/>
</dbReference>
<dbReference type="Pfam" id="PF00708">
    <property type="entry name" value="Acylphosphatase"/>
    <property type="match status" value="1"/>
</dbReference>
<comment type="caution">
    <text evidence="9">The sequence shown here is derived from an EMBL/GenBank/DDBJ whole genome shotgun (WGS) entry which is preliminary data.</text>
</comment>
<dbReference type="InterPro" id="IPR036046">
    <property type="entry name" value="Acylphosphatase-like_dom_sf"/>
</dbReference>
<dbReference type="InterPro" id="IPR020456">
    <property type="entry name" value="Acylphosphatase"/>
</dbReference>
<dbReference type="eggNOG" id="COG1254">
    <property type="taxonomic scope" value="Bacteria"/>
</dbReference>
<gene>
    <name evidence="9" type="ORF">PB1_04365</name>
</gene>
<evidence type="ECO:0000256" key="2">
    <source>
        <dbReference type="ARBA" id="ARBA00012150"/>
    </source>
</evidence>
<dbReference type="PANTHER" id="PTHR47268">
    <property type="entry name" value="ACYLPHOSPHATASE"/>
    <property type="match status" value="1"/>
</dbReference>
<keyword evidence="5 6" id="KW-0378">Hydrolase</keyword>
<evidence type="ECO:0000256" key="5">
    <source>
        <dbReference type="PROSITE-ProRule" id="PRU00520"/>
    </source>
</evidence>
<dbReference type="PROSITE" id="PS00151">
    <property type="entry name" value="ACYLPHOSPHATASE_2"/>
    <property type="match status" value="1"/>
</dbReference>
<protein>
    <recommendedName>
        <fullName evidence="3 5">Acylphosphatase</fullName>
        <ecNumber evidence="2 5">3.6.1.7</ecNumber>
    </recommendedName>
</protein>
<dbReference type="Gene3D" id="3.30.70.100">
    <property type="match status" value="1"/>
</dbReference>
<sequence>MVQQLRIIVSGKVQGVGFRYFTQMKANTYGITGWVRNLPNGNVEIIAEGNKEDLVLFLNSIKDGNPFSRVSRIETAETNEISGFTSFTIKY</sequence>
<evidence type="ECO:0000256" key="1">
    <source>
        <dbReference type="ARBA" id="ARBA00005614"/>
    </source>
</evidence>
<dbReference type="PANTHER" id="PTHR47268:SF4">
    <property type="entry name" value="ACYLPHOSPHATASE"/>
    <property type="match status" value="1"/>
</dbReference>
<dbReference type="EMBL" id="AFEU01000001">
    <property type="protein sequence ID" value="EIJ82141.1"/>
    <property type="molecule type" value="Genomic_DNA"/>
</dbReference>
<evidence type="ECO:0000313" key="9">
    <source>
        <dbReference type="EMBL" id="EIJ82141.1"/>
    </source>
</evidence>
<evidence type="ECO:0000256" key="4">
    <source>
        <dbReference type="ARBA" id="ARBA00047645"/>
    </source>
</evidence>
<keyword evidence="10" id="KW-1185">Reference proteome</keyword>
<dbReference type="InterPro" id="IPR017968">
    <property type="entry name" value="Acylphosphatase_CS"/>
</dbReference>
<feature type="active site" evidence="5">
    <location>
        <position position="37"/>
    </location>
</feature>
<dbReference type="PROSITE" id="PS51160">
    <property type="entry name" value="ACYLPHOSPHATASE_3"/>
    <property type="match status" value="1"/>
</dbReference>
<dbReference type="RefSeq" id="WP_003350938.1">
    <property type="nucleotide sequence ID" value="NZ_AFEU01000001.1"/>
</dbReference>
<comment type="similarity">
    <text evidence="1 7">Belongs to the acylphosphatase family.</text>
</comment>
<dbReference type="Proteomes" id="UP000010523">
    <property type="component" value="Unassembled WGS sequence"/>
</dbReference>
<evidence type="ECO:0000313" key="10">
    <source>
        <dbReference type="Proteomes" id="UP000010523"/>
    </source>
</evidence>
<name>I3E6M0_BACMT</name>
<dbReference type="AlphaFoldDB" id="I3E6M0"/>
<evidence type="ECO:0000256" key="7">
    <source>
        <dbReference type="RuleBase" id="RU004168"/>
    </source>
</evidence>
<feature type="domain" description="Acylphosphatase-like" evidence="8">
    <location>
        <begin position="4"/>
        <end position="91"/>
    </location>
</feature>
<organism evidence="9 10">
    <name type="scientific">Bacillus methanolicus PB1</name>
    <dbReference type="NCBI Taxonomy" id="997296"/>
    <lineage>
        <taxon>Bacteria</taxon>
        <taxon>Bacillati</taxon>
        <taxon>Bacillota</taxon>
        <taxon>Bacilli</taxon>
        <taxon>Bacillales</taxon>
        <taxon>Bacillaceae</taxon>
        <taxon>Bacillus</taxon>
    </lineage>
</organism>
<evidence type="ECO:0000259" key="8">
    <source>
        <dbReference type="PROSITE" id="PS51160"/>
    </source>
</evidence>
<evidence type="ECO:0000256" key="6">
    <source>
        <dbReference type="RuleBase" id="RU000553"/>
    </source>
</evidence>